<dbReference type="EMBL" id="CP031517">
    <property type="protein sequence ID" value="QOS41092.1"/>
    <property type="molecule type" value="Genomic_DNA"/>
</dbReference>
<dbReference type="Gene3D" id="3.40.50.300">
    <property type="entry name" value="P-loop containing nucleotide triphosphate hydrolases"/>
    <property type="match status" value="1"/>
</dbReference>
<evidence type="ECO:0000313" key="5">
    <source>
        <dbReference type="Proteomes" id="UP000593591"/>
    </source>
</evidence>
<dbReference type="Proteomes" id="UP000578697">
    <property type="component" value="Unassembled WGS sequence"/>
</dbReference>
<reference evidence="3 5" key="1">
    <citation type="submission" date="2018-08" db="EMBL/GenBank/DDBJ databases">
        <title>The first complete genome of Treponema rectale (CHPAT), a commensal spirochete of the bovine rectum.</title>
        <authorList>
            <person name="Staton G.J."/>
            <person name="Clegg S.R."/>
            <person name="Carter S.D."/>
            <person name="Radford A.D."/>
            <person name="Darby A."/>
            <person name="Hall N."/>
            <person name="Birtles R.J."/>
            <person name="Evans N.J."/>
        </authorList>
    </citation>
    <scope>NUCLEOTIDE SEQUENCE [LARGE SCALE GENOMIC DNA]</scope>
    <source>
        <strain evidence="3 5">CHPA</strain>
    </source>
</reference>
<keyword evidence="4" id="KW-1185">Reference proteome</keyword>
<evidence type="ECO:0000313" key="2">
    <source>
        <dbReference type="EMBL" id="MBB5218996.1"/>
    </source>
</evidence>
<evidence type="ECO:0000313" key="4">
    <source>
        <dbReference type="Proteomes" id="UP000578697"/>
    </source>
</evidence>
<evidence type="ECO:0000259" key="1">
    <source>
        <dbReference type="Pfam" id="PF07693"/>
    </source>
</evidence>
<proteinExistence type="predicted"/>
<dbReference type="InterPro" id="IPR027417">
    <property type="entry name" value="P-loop_NTPase"/>
</dbReference>
<dbReference type="EMBL" id="JACHFR010000002">
    <property type="protein sequence ID" value="MBB5218996.1"/>
    <property type="molecule type" value="Genomic_DNA"/>
</dbReference>
<dbReference type="RefSeq" id="WP_184652433.1">
    <property type="nucleotide sequence ID" value="NZ_JACHFR010000002.1"/>
</dbReference>
<dbReference type="AlphaFoldDB" id="A0A840SGF4"/>
<dbReference type="Proteomes" id="UP000593591">
    <property type="component" value="Chromosome"/>
</dbReference>
<dbReference type="KEGG" id="trc:DYE49_11800"/>
<protein>
    <submittedName>
        <fullName evidence="2">Nucleoside-triphosphatase THEP1</fullName>
    </submittedName>
</protein>
<gene>
    <name evidence="3" type="ORF">DYE49_11800</name>
    <name evidence="2" type="ORF">HNP77_001365</name>
</gene>
<dbReference type="Pfam" id="PF07693">
    <property type="entry name" value="KAP_NTPase"/>
    <property type="match status" value="1"/>
</dbReference>
<reference evidence="2 4" key="2">
    <citation type="submission" date="2020-08" db="EMBL/GenBank/DDBJ databases">
        <title>Genomic Encyclopedia of Type Strains, Phase IV (KMG-IV): sequencing the most valuable type-strain genomes for metagenomic binning, comparative biology and taxonomic classification.</title>
        <authorList>
            <person name="Goeker M."/>
        </authorList>
    </citation>
    <scope>NUCLEOTIDE SEQUENCE [LARGE SCALE GENOMIC DNA]</scope>
    <source>
        <strain evidence="2 4">DSM 103679</strain>
    </source>
</reference>
<name>A0A840SGF4_9SPIR</name>
<sequence length="459" mass="54598">MQEYVDLLSREDDIKQIINIIEKISKRKNNTVSFAIEGEWGCGKSWLINKLASELYDMQDIDIAGGKYCVLKFNPWEYDYYDEPLLSLILSLKNQVNAENSFFRVNEEHKKMFTDSMKILANELVYPILDIISFVTVNPSFSIFGRLFIYKTNKYKKELDKKENEEKNQKKNLNPYIDLEELMKKIVIGLKKITKDKTIILLVDELDRCLPNYSIKVLERMHHLTQNVNNLQIIYTINRNQVNETIKKVYGSEIEPKEYLKKFISFSIKLLPGNLNQNFINQNKSIFENFDFIFTDNFDIEIAFRFILPNINMRERENVLEKIKLVNSILNEKDEMLDYSILYVELLLVYCFYFEINIYNISPFYDNETHSIIISPLFENSEFLSPYFENLRHCHSVKHKSHGYEGFYEASIEYVICNLLKNLEVQKIQEYSIAWEQEFYNNSLNFLNNFVELYKSLDV</sequence>
<accession>A0A840SGF4</accession>
<feature type="domain" description="KAP NTPase" evidence="1">
    <location>
        <begin position="16"/>
        <end position="277"/>
    </location>
</feature>
<dbReference type="SUPFAM" id="SSF52540">
    <property type="entry name" value="P-loop containing nucleoside triphosphate hydrolases"/>
    <property type="match status" value="1"/>
</dbReference>
<evidence type="ECO:0000313" key="3">
    <source>
        <dbReference type="EMBL" id="QOS41092.1"/>
    </source>
</evidence>
<organism evidence="2 4">
    <name type="scientific">Treponema rectale</name>
    <dbReference type="NCBI Taxonomy" id="744512"/>
    <lineage>
        <taxon>Bacteria</taxon>
        <taxon>Pseudomonadati</taxon>
        <taxon>Spirochaetota</taxon>
        <taxon>Spirochaetia</taxon>
        <taxon>Spirochaetales</taxon>
        <taxon>Treponemataceae</taxon>
        <taxon>Treponema</taxon>
    </lineage>
</organism>
<dbReference type="InterPro" id="IPR011646">
    <property type="entry name" value="KAP_P-loop"/>
</dbReference>